<gene>
    <name evidence="1" type="ORF">AQUCO_02200149v1</name>
</gene>
<accession>A0A2G5DDG3</accession>
<evidence type="ECO:0000313" key="1">
    <source>
        <dbReference type="EMBL" id="PIA41523.1"/>
    </source>
</evidence>
<protein>
    <recommendedName>
        <fullName evidence="3">FBD domain-containing protein</fullName>
    </recommendedName>
</protein>
<dbReference type="EMBL" id="KZ305039">
    <property type="protein sequence ID" value="PIA41523.1"/>
    <property type="molecule type" value="Genomic_DNA"/>
</dbReference>
<keyword evidence="2" id="KW-1185">Reference proteome</keyword>
<proteinExistence type="predicted"/>
<name>A0A2G5DDG3_AQUCA</name>
<dbReference type="InParanoid" id="A0A2G5DDG3"/>
<evidence type="ECO:0000313" key="2">
    <source>
        <dbReference type="Proteomes" id="UP000230069"/>
    </source>
</evidence>
<sequence length="80" mass="8972">MLEKRKAEIESCQGSDLEFDLVRFLLGNADILEKMNTILSRENQTNATTSSSIKEKIEMFARVSPFAAISVSEINSGQWC</sequence>
<evidence type="ECO:0008006" key="3">
    <source>
        <dbReference type="Google" id="ProtNLM"/>
    </source>
</evidence>
<dbReference type="AlphaFoldDB" id="A0A2G5DDG3"/>
<reference evidence="1 2" key="1">
    <citation type="submission" date="2017-09" db="EMBL/GenBank/DDBJ databases">
        <title>WGS assembly of Aquilegia coerulea Goldsmith.</title>
        <authorList>
            <person name="Hodges S."/>
            <person name="Kramer E."/>
            <person name="Nordborg M."/>
            <person name="Tomkins J."/>
            <person name="Borevitz J."/>
            <person name="Derieg N."/>
            <person name="Yan J."/>
            <person name="Mihaltcheva S."/>
            <person name="Hayes R.D."/>
            <person name="Rokhsar D."/>
        </authorList>
    </citation>
    <scope>NUCLEOTIDE SEQUENCE [LARGE SCALE GENOMIC DNA]</scope>
    <source>
        <strain evidence="2">cv. Goldsmith</strain>
    </source>
</reference>
<dbReference type="Proteomes" id="UP000230069">
    <property type="component" value="Unassembled WGS sequence"/>
</dbReference>
<organism evidence="1 2">
    <name type="scientific">Aquilegia coerulea</name>
    <name type="common">Rocky mountain columbine</name>
    <dbReference type="NCBI Taxonomy" id="218851"/>
    <lineage>
        <taxon>Eukaryota</taxon>
        <taxon>Viridiplantae</taxon>
        <taxon>Streptophyta</taxon>
        <taxon>Embryophyta</taxon>
        <taxon>Tracheophyta</taxon>
        <taxon>Spermatophyta</taxon>
        <taxon>Magnoliopsida</taxon>
        <taxon>Ranunculales</taxon>
        <taxon>Ranunculaceae</taxon>
        <taxon>Thalictroideae</taxon>
        <taxon>Aquilegia</taxon>
    </lineage>
</organism>
<dbReference type="OrthoDB" id="1930581at2759"/>